<evidence type="ECO:0000313" key="1">
    <source>
        <dbReference type="EMBL" id="CAD6219924.1"/>
    </source>
</evidence>
<protein>
    <submittedName>
        <fullName evidence="1">Uncharacterized protein</fullName>
    </submittedName>
</protein>
<dbReference type="AlphaFoldDB" id="A0A811N9E4"/>
<evidence type="ECO:0000313" key="2">
    <source>
        <dbReference type="Proteomes" id="UP000604825"/>
    </source>
</evidence>
<organism evidence="1 2">
    <name type="scientific">Miscanthus lutarioriparius</name>
    <dbReference type="NCBI Taxonomy" id="422564"/>
    <lineage>
        <taxon>Eukaryota</taxon>
        <taxon>Viridiplantae</taxon>
        <taxon>Streptophyta</taxon>
        <taxon>Embryophyta</taxon>
        <taxon>Tracheophyta</taxon>
        <taxon>Spermatophyta</taxon>
        <taxon>Magnoliopsida</taxon>
        <taxon>Liliopsida</taxon>
        <taxon>Poales</taxon>
        <taxon>Poaceae</taxon>
        <taxon>PACMAD clade</taxon>
        <taxon>Panicoideae</taxon>
        <taxon>Andropogonodae</taxon>
        <taxon>Andropogoneae</taxon>
        <taxon>Saccharinae</taxon>
        <taxon>Miscanthus</taxon>
    </lineage>
</organism>
<dbReference type="Proteomes" id="UP000604825">
    <property type="component" value="Unassembled WGS sequence"/>
</dbReference>
<accession>A0A811N9E4</accession>
<name>A0A811N9E4_9POAL</name>
<keyword evidence="2" id="KW-1185">Reference proteome</keyword>
<dbReference type="OrthoDB" id="695233at2759"/>
<reference evidence="1" key="1">
    <citation type="submission" date="2020-10" db="EMBL/GenBank/DDBJ databases">
        <authorList>
            <person name="Han B."/>
            <person name="Lu T."/>
            <person name="Zhao Q."/>
            <person name="Huang X."/>
            <person name="Zhao Y."/>
        </authorList>
    </citation>
    <scope>NUCLEOTIDE SEQUENCE</scope>
</reference>
<comment type="caution">
    <text evidence="1">The sequence shown here is derived from an EMBL/GenBank/DDBJ whole genome shotgun (WGS) entry which is preliminary data.</text>
</comment>
<dbReference type="EMBL" id="CAJGYO010000003">
    <property type="protein sequence ID" value="CAD6219924.1"/>
    <property type="molecule type" value="Genomic_DNA"/>
</dbReference>
<proteinExistence type="predicted"/>
<sequence>MALSAALARAHLLRGSLRPAGFAAAVSPLSYRSQCQLCSTPTANEPSAAGPWDEAEAEILRDVEPVVNLVKDIIHSRRSTSVSSTYCWLSSPQDLQDDT</sequence>
<gene>
    <name evidence="1" type="ORF">NCGR_LOCUS13524</name>
</gene>